<dbReference type="PROSITE" id="PS51464">
    <property type="entry name" value="SIS"/>
    <property type="match status" value="1"/>
</dbReference>
<dbReference type="SUPFAM" id="SSF53697">
    <property type="entry name" value="SIS domain"/>
    <property type="match status" value="1"/>
</dbReference>
<dbReference type="InterPro" id="IPR001347">
    <property type="entry name" value="SIS_dom"/>
</dbReference>
<dbReference type="GO" id="GO:0003700">
    <property type="term" value="F:DNA-binding transcription factor activity"/>
    <property type="evidence" value="ECO:0007669"/>
    <property type="project" value="InterPro"/>
</dbReference>
<protein>
    <submittedName>
        <fullName evidence="6">Als operon repressor</fullName>
    </submittedName>
</protein>
<dbReference type="Gene3D" id="1.10.10.10">
    <property type="entry name" value="Winged helix-like DNA-binding domain superfamily/Winged helix DNA-binding domain"/>
    <property type="match status" value="1"/>
</dbReference>
<dbReference type="AlphaFoldDB" id="A0AAX2JEZ4"/>
<dbReference type="Gene3D" id="3.40.50.10490">
    <property type="entry name" value="Glucose-6-phosphate isomerase like protein, domain 1"/>
    <property type="match status" value="1"/>
</dbReference>
<dbReference type="GeneID" id="78454048"/>
<dbReference type="InterPro" id="IPR047640">
    <property type="entry name" value="RpiR-like"/>
</dbReference>
<dbReference type="Proteomes" id="UP000249008">
    <property type="component" value="Chromosome 1"/>
</dbReference>
<dbReference type="GO" id="GO:1901135">
    <property type="term" value="P:carbohydrate derivative metabolic process"/>
    <property type="evidence" value="ECO:0007669"/>
    <property type="project" value="InterPro"/>
</dbReference>
<dbReference type="PROSITE" id="PS51071">
    <property type="entry name" value="HTH_RPIR"/>
    <property type="match status" value="1"/>
</dbReference>
<proteinExistence type="predicted"/>
<dbReference type="InterPro" id="IPR046348">
    <property type="entry name" value="SIS_dom_sf"/>
</dbReference>
<dbReference type="KEGG" id="ful:C4N20_04450"/>
<name>A0AAX2JEZ4_9FUSO</name>
<dbReference type="RefSeq" id="WP_005980464.1">
    <property type="nucleotide sequence ID" value="NZ_CABKNW010000005.1"/>
</dbReference>
<evidence type="ECO:0000313" key="7">
    <source>
        <dbReference type="Proteomes" id="UP000249008"/>
    </source>
</evidence>
<dbReference type="CDD" id="cd05013">
    <property type="entry name" value="SIS_RpiR"/>
    <property type="match status" value="1"/>
</dbReference>
<dbReference type="PANTHER" id="PTHR30514">
    <property type="entry name" value="GLUCOKINASE"/>
    <property type="match status" value="1"/>
</dbReference>
<dbReference type="InterPro" id="IPR036388">
    <property type="entry name" value="WH-like_DNA-bd_sf"/>
</dbReference>
<feature type="domain" description="HTH rpiR-type" evidence="4">
    <location>
        <begin position="1"/>
        <end position="77"/>
    </location>
</feature>
<keyword evidence="1" id="KW-0805">Transcription regulation</keyword>
<evidence type="ECO:0000256" key="2">
    <source>
        <dbReference type="ARBA" id="ARBA00023125"/>
    </source>
</evidence>
<evidence type="ECO:0000259" key="5">
    <source>
        <dbReference type="PROSITE" id="PS51464"/>
    </source>
</evidence>
<dbReference type="EMBL" id="LS483487">
    <property type="protein sequence ID" value="SQJ12838.1"/>
    <property type="molecule type" value="Genomic_DNA"/>
</dbReference>
<dbReference type="PANTHER" id="PTHR30514:SF18">
    <property type="entry name" value="RPIR-FAMILY TRANSCRIPTIONAL REGULATOR"/>
    <property type="match status" value="1"/>
</dbReference>
<dbReference type="InterPro" id="IPR009057">
    <property type="entry name" value="Homeodomain-like_sf"/>
</dbReference>
<accession>A0AAX2JEZ4</accession>
<feature type="domain" description="SIS" evidence="5">
    <location>
        <begin position="129"/>
        <end position="269"/>
    </location>
</feature>
<keyword evidence="3" id="KW-0804">Transcription</keyword>
<gene>
    <name evidence="6" type="primary">rpiR</name>
    <name evidence="6" type="ORF">NCTC12112_02776</name>
</gene>
<evidence type="ECO:0000313" key="6">
    <source>
        <dbReference type="EMBL" id="SQJ12838.1"/>
    </source>
</evidence>
<dbReference type="InterPro" id="IPR000281">
    <property type="entry name" value="HTH_RpiR"/>
</dbReference>
<dbReference type="Pfam" id="PF01418">
    <property type="entry name" value="HTH_6"/>
    <property type="match status" value="1"/>
</dbReference>
<keyword evidence="2" id="KW-0238">DNA-binding</keyword>
<dbReference type="Pfam" id="PF01380">
    <property type="entry name" value="SIS"/>
    <property type="match status" value="1"/>
</dbReference>
<evidence type="ECO:0000256" key="1">
    <source>
        <dbReference type="ARBA" id="ARBA00023015"/>
    </source>
</evidence>
<dbReference type="SUPFAM" id="SSF46689">
    <property type="entry name" value="Homeodomain-like"/>
    <property type="match status" value="1"/>
</dbReference>
<sequence length="284" mass="31898">MKTTIENSSYKSDLTNKDKIILDYILRNKKTACFLTSNEIAELLNVSPSSVVRLSKKIGFENFSAFKKALQMEIAEQEPSLDANEIPYEKIEQYDKLSDIELIKAFRQNVLKNITADISSKEDKKFIESADIISKAKRVFIVGYRACAGLASTFGIMLSCIRPDVFVLNNNGPIVDRLIDLGKNDVVVAISFNRYSGNTKFAVQIARDAGAKIISFTDFYTSPIAQGVDKVIINSVENFSFYNSYASSMMNIETIVALVSKKNMAANKKRLMKMETYLEQNGEY</sequence>
<dbReference type="GO" id="GO:0097367">
    <property type="term" value="F:carbohydrate derivative binding"/>
    <property type="evidence" value="ECO:0007669"/>
    <property type="project" value="InterPro"/>
</dbReference>
<evidence type="ECO:0000256" key="3">
    <source>
        <dbReference type="ARBA" id="ARBA00023163"/>
    </source>
</evidence>
<reference evidence="6 7" key="1">
    <citation type="submission" date="2018-06" db="EMBL/GenBank/DDBJ databases">
        <authorList>
            <consortium name="Pathogen Informatics"/>
            <person name="Doyle S."/>
        </authorList>
    </citation>
    <scope>NUCLEOTIDE SEQUENCE [LARGE SCALE GENOMIC DNA]</scope>
    <source>
        <strain evidence="6 7">NCTC12112</strain>
    </source>
</reference>
<dbReference type="GO" id="GO:0003677">
    <property type="term" value="F:DNA binding"/>
    <property type="evidence" value="ECO:0007669"/>
    <property type="project" value="UniProtKB-KW"/>
</dbReference>
<dbReference type="InterPro" id="IPR035472">
    <property type="entry name" value="RpiR-like_SIS"/>
</dbReference>
<evidence type="ECO:0000259" key="4">
    <source>
        <dbReference type="PROSITE" id="PS51071"/>
    </source>
</evidence>
<organism evidence="6 7">
    <name type="scientific">Fusobacterium ulcerans</name>
    <dbReference type="NCBI Taxonomy" id="861"/>
    <lineage>
        <taxon>Bacteria</taxon>
        <taxon>Fusobacteriati</taxon>
        <taxon>Fusobacteriota</taxon>
        <taxon>Fusobacteriia</taxon>
        <taxon>Fusobacteriales</taxon>
        <taxon>Fusobacteriaceae</taxon>
        <taxon>Fusobacterium</taxon>
    </lineage>
</organism>